<name>A0ABV4CDL2_9PSEU</name>
<proteinExistence type="predicted"/>
<dbReference type="EC" id="2.1.-.-" evidence="2"/>
<dbReference type="GO" id="GO:0032259">
    <property type="term" value="P:methylation"/>
    <property type="evidence" value="ECO:0007669"/>
    <property type="project" value="UniProtKB-KW"/>
</dbReference>
<keyword evidence="2" id="KW-0808">Transferase</keyword>
<accession>A0ABV4CDL2</accession>
<dbReference type="PANTHER" id="PTHR43591:SF24">
    <property type="entry name" value="2-METHOXY-6-POLYPRENYL-1,4-BENZOQUINOL METHYLASE, MITOCHONDRIAL"/>
    <property type="match status" value="1"/>
</dbReference>
<dbReference type="GO" id="GO:0008168">
    <property type="term" value="F:methyltransferase activity"/>
    <property type="evidence" value="ECO:0007669"/>
    <property type="project" value="UniProtKB-KW"/>
</dbReference>
<sequence>MVTSWDDPEVAEAFGEFDPTLWWVAGYGHLPAALGPATSVLDVGCGTGDITRWLADVVGARCRGVDTSAAMIERARRAEPPGVRFDLIEPGRLDPVPDGSVDAALAAFVFVCEPDLAVLRRTAAEVFRVLRPGGRWVVLDSNPETTGVDFDGLRQGEPGVDYTAGRPMPVDMPRRDGTAARIWDVFWPTRTYRELLDGAGFTGVAVRAPVPAEDLPPQALLPPPVAARAWRVRHHRRAPFILVSGTRPTG</sequence>
<dbReference type="Pfam" id="PF13649">
    <property type="entry name" value="Methyltransf_25"/>
    <property type="match status" value="1"/>
</dbReference>
<dbReference type="RefSeq" id="WP_345364678.1">
    <property type="nucleotide sequence ID" value="NZ_BAABII010000012.1"/>
</dbReference>
<feature type="domain" description="Methyltransferase" evidence="1">
    <location>
        <begin position="40"/>
        <end position="134"/>
    </location>
</feature>
<dbReference type="PANTHER" id="PTHR43591">
    <property type="entry name" value="METHYLTRANSFERASE"/>
    <property type="match status" value="1"/>
</dbReference>
<reference evidence="2 3" key="1">
    <citation type="submission" date="2024-08" db="EMBL/GenBank/DDBJ databases">
        <title>Genome mining of Saccharopolyspora cebuensis PGLac3 from Nigerian medicinal plant.</title>
        <authorList>
            <person name="Ezeobiora C.E."/>
            <person name="Igbokwe N.H."/>
            <person name="Amin D.H."/>
            <person name="Mendie U.E."/>
        </authorList>
    </citation>
    <scope>NUCLEOTIDE SEQUENCE [LARGE SCALE GENOMIC DNA]</scope>
    <source>
        <strain evidence="2 3">PGLac3</strain>
    </source>
</reference>
<dbReference type="Gene3D" id="3.40.50.150">
    <property type="entry name" value="Vaccinia Virus protein VP39"/>
    <property type="match status" value="1"/>
</dbReference>
<evidence type="ECO:0000313" key="2">
    <source>
        <dbReference type="EMBL" id="MEY8039185.1"/>
    </source>
</evidence>
<keyword evidence="2" id="KW-0489">Methyltransferase</keyword>
<dbReference type="CDD" id="cd02440">
    <property type="entry name" value="AdoMet_MTases"/>
    <property type="match status" value="1"/>
</dbReference>
<dbReference type="SUPFAM" id="SSF53335">
    <property type="entry name" value="S-adenosyl-L-methionine-dependent methyltransferases"/>
    <property type="match status" value="1"/>
</dbReference>
<dbReference type="EMBL" id="JBGEHV010000009">
    <property type="protein sequence ID" value="MEY8039185.1"/>
    <property type="molecule type" value="Genomic_DNA"/>
</dbReference>
<dbReference type="InterPro" id="IPR029063">
    <property type="entry name" value="SAM-dependent_MTases_sf"/>
</dbReference>
<keyword evidence="3" id="KW-1185">Reference proteome</keyword>
<gene>
    <name evidence="2" type="ORF">AB8O55_07225</name>
</gene>
<organism evidence="2 3">
    <name type="scientific">Saccharopolyspora cebuensis</name>
    <dbReference type="NCBI Taxonomy" id="418759"/>
    <lineage>
        <taxon>Bacteria</taxon>
        <taxon>Bacillati</taxon>
        <taxon>Actinomycetota</taxon>
        <taxon>Actinomycetes</taxon>
        <taxon>Pseudonocardiales</taxon>
        <taxon>Pseudonocardiaceae</taxon>
        <taxon>Saccharopolyspora</taxon>
    </lineage>
</organism>
<dbReference type="InterPro" id="IPR041698">
    <property type="entry name" value="Methyltransf_25"/>
</dbReference>
<protein>
    <submittedName>
        <fullName evidence="2">Class I SAM-dependent methyltransferase</fullName>
        <ecNumber evidence="2">2.1.-.-</ecNumber>
    </submittedName>
</protein>
<dbReference type="Proteomes" id="UP001564626">
    <property type="component" value="Unassembled WGS sequence"/>
</dbReference>
<comment type="caution">
    <text evidence="2">The sequence shown here is derived from an EMBL/GenBank/DDBJ whole genome shotgun (WGS) entry which is preliminary data.</text>
</comment>
<evidence type="ECO:0000313" key="3">
    <source>
        <dbReference type="Proteomes" id="UP001564626"/>
    </source>
</evidence>
<evidence type="ECO:0000259" key="1">
    <source>
        <dbReference type="Pfam" id="PF13649"/>
    </source>
</evidence>